<dbReference type="eggNOG" id="ENOG5033DX3">
    <property type="taxonomic scope" value="Bacteria"/>
</dbReference>
<reference evidence="2 3" key="1">
    <citation type="submission" date="2014-03" db="EMBL/GenBank/DDBJ databases">
        <authorList>
            <person name="Urmite Genomes U."/>
        </authorList>
    </citation>
    <scope>NUCLEOTIDE SEQUENCE [LARGE SCALE GENOMIC DNA]</scope>
    <source>
        <strain evidence="2 3">Vm-5</strain>
    </source>
</reference>
<dbReference type="Proteomes" id="UP000028875">
    <property type="component" value="Unassembled WGS sequence"/>
</dbReference>
<keyword evidence="3" id="KW-1185">Reference proteome</keyword>
<dbReference type="OrthoDB" id="2706433at2"/>
<dbReference type="STRING" id="1462526.BN990_01173"/>
<dbReference type="AlphaFoldDB" id="A0A024Q9F2"/>
<name>A0A024Q9F2_9BACI</name>
<dbReference type="EMBL" id="CCDP010000001">
    <property type="protein sequence ID" value="CDQ38897.1"/>
    <property type="molecule type" value="Genomic_DNA"/>
</dbReference>
<evidence type="ECO:0000256" key="1">
    <source>
        <dbReference type="SAM" id="Phobius"/>
    </source>
</evidence>
<protein>
    <recommendedName>
        <fullName evidence="4">YesK-like protein</fullName>
    </recommendedName>
</protein>
<sequence>MVQPVLTIGAILAAILIALSFVLIKATSKKSYVAYFPGFVVATAGIVFLVLATMAGKVDIMGAGFGGWGIASLFAAAIGLIITALTDSFANAKA</sequence>
<comment type="caution">
    <text evidence="2">The sequence shown here is derived from an EMBL/GenBank/DDBJ whole genome shotgun (WGS) entry which is preliminary data.</text>
</comment>
<reference evidence="3" key="2">
    <citation type="submission" date="2014-05" db="EMBL/GenBank/DDBJ databases">
        <title>Draft genome sequence of Virgibacillus massiliensis Vm-5.</title>
        <authorList>
            <person name="Khelaifia S."/>
            <person name="Croce O."/>
            <person name="Lagier J.C."/>
            <person name="Raoult D."/>
        </authorList>
    </citation>
    <scope>NUCLEOTIDE SEQUENCE [LARGE SCALE GENOMIC DNA]</scope>
    <source>
        <strain evidence="3">Vm-5</strain>
    </source>
</reference>
<accession>A0A024Q9F2</accession>
<keyword evidence="1" id="KW-0472">Membrane</keyword>
<feature type="transmembrane region" description="Helical" evidence="1">
    <location>
        <begin position="33"/>
        <end position="54"/>
    </location>
</feature>
<evidence type="ECO:0008006" key="4">
    <source>
        <dbReference type="Google" id="ProtNLM"/>
    </source>
</evidence>
<evidence type="ECO:0000313" key="3">
    <source>
        <dbReference type="Proteomes" id="UP000028875"/>
    </source>
</evidence>
<keyword evidence="1" id="KW-1133">Transmembrane helix</keyword>
<organism evidence="2 3">
    <name type="scientific">Virgibacillus massiliensis</name>
    <dbReference type="NCBI Taxonomy" id="1462526"/>
    <lineage>
        <taxon>Bacteria</taxon>
        <taxon>Bacillati</taxon>
        <taxon>Bacillota</taxon>
        <taxon>Bacilli</taxon>
        <taxon>Bacillales</taxon>
        <taxon>Bacillaceae</taxon>
        <taxon>Virgibacillus</taxon>
    </lineage>
</organism>
<dbReference type="RefSeq" id="WP_021289202.1">
    <property type="nucleotide sequence ID" value="NZ_BNER01000003.1"/>
</dbReference>
<feature type="transmembrane region" description="Helical" evidence="1">
    <location>
        <begin position="6"/>
        <end position="26"/>
    </location>
</feature>
<feature type="transmembrane region" description="Helical" evidence="1">
    <location>
        <begin position="60"/>
        <end position="85"/>
    </location>
</feature>
<keyword evidence="1" id="KW-0812">Transmembrane</keyword>
<gene>
    <name evidence="2" type="ORF">BN990_01173</name>
</gene>
<evidence type="ECO:0000313" key="2">
    <source>
        <dbReference type="EMBL" id="CDQ38897.1"/>
    </source>
</evidence>
<proteinExistence type="predicted"/>